<dbReference type="GO" id="GO:0051082">
    <property type="term" value="F:unfolded protein binding"/>
    <property type="evidence" value="ECO:0007669"/>
    <property type="project" value="InterPro"/>
</dbReference>
<dbReference type="GO" id="GO:0031072">
    <property type="term" value="F:heat shock protein binding"/>
    <property type="evidence" value="ECO:0007669"/>
    <property type="project" value="InterPro"/>
</dbReference>
<proteinExistence type="inferred from homology"/>
<dbReference type="InterPro" id="IPR002939">
    <property type="entry name" value="DnaJ_C"/>
</dbReference>
<dbReference type="Pfam" id="PF00226">
    <property type="entry name" value="DnaJ"/>
    <property type="match status" value="1"/>
</dbReference>
<keyword evidence="11" id="KW-1185">Reference proteome</keyword>
<dbReference type="GO" id="GO:0008270">
    <property type="term" value="F:zinc ion binding"/>
    <property type="evidence" value="ECO:0007669"/>
    <property type="project" value="UniProtKB-KW"/>
</dbReference>
<dbReference type="Pfam" id="PF01556">
    <property type="entry name" value="DnaJ_C"/>
    <property type="match status" value="1"/>
</dbReference>
<protein>
    <recommendedName>
        <fullName evidence="6">DnaJ homolog 1, mitochondrial</fullName>
    </recommendedName>
</protein>
<keyword evidence="3 7" id="KW-0863">Zinc-finger</keyword>
<dbReference type="PROSITE" id="PS50076">
    <property type="entry name" value="DNAJ_2"/>
    <property type="match status" value="1"/>
</dbReference>
<dbReference type="PROSITE" id="PS51188">
    <property type="entry name" value="ZF_CR"/>
    <property type="match status" value="1"/>
</dbReference>
<evidence type="ECO:0000313" key="11">
    <source>
        <dbReference type="Proteomes" id="UP000789375"/>
    </source>
</evidence>
<evidence type="ECO:0000256" key="6">
    <source>
        <dbReference type="ARBA" id="ARBA00072890"/>
    </source>
</evidence>
<evidence type="ECO:0000256" key="4">
    <source>
        <dbReference type="ARBA" id="ARBA00022833"/>
    </source>
</evidence>
<dbReference type="SMART" id="SM00271">
    <property type="entry name" value="DnaJ"/>
    <property type="match status" value="1"/>
</dbReference>
<keyword evidence="2" id="KW-0677">Repeat</keyword>
<dbReference type="GO" id="GO:0009408">
    <property type="term" value="P:response to heat"/>
    <property type="evidence" value="ECO:0007669"/>
    <property type="project" value="InterPro"/>
</dbReference>
<gene>
    <name evidence="10" type="ORF">FMOSSE_LOCUS2884</name>
</gene>
<evidence type="ECO:0000259" key="8">
    <source>
        <dbReference type="PROSITE" id="PS50076"/>
    </source>
</evidence>
<keyword evidence="5" id="KW-0143">Chaperone</keyword>
<dbReference type="AlphaFoldDB" id="A0A9N8W5X0"/>
<dbReference type="Gene3D" id="2.10.230.10">
    <property type="entry name" value="Heat shock protein DnaJ, cysteine-rich domain"/>
    <property type="match status" value="1"/>
</dbReference>
<name>A0A9N8W5X0_FUNMO</name>
<reference evidence="10" key="1">
    <citation type="submission" date="2021-06" db="EMBL/GenBank/DDBJ databases">
        <authorList>
            <person name="Kallberg Y."/>
            <person name="Tangrot J."/>
            <person name="Rosling A."/>
        </authorList>
    </citation>
    <scope>NUCLEOTIDE SEQUENCE</scope>
    <source>
        <strain evidence="10">87-6 pot B 2015</strain>
    </source>
</reference>
<dbReference type="Gene3D" id="1.10.287.110">
    <property type="entry name" value="DnaJ domain"/>
    <property type="match status" value="1"/>
</dbReference>
<dbReference type="CDD" id="cd06257">
    <property type="entry name" value="DnaJ"/>
    <property type="match status" value="1"/>
</dbReference>
<dbReference type="InterPro" id="IPR036410">
    <property type="entry name" value="HSP_DnaJ_Cys-rich_dom_sf"/>
</dbReference>
<dbReference type="Pfam" id="PF00684">
    <property type="entry name" value="DnaJ_CXXCXGXG"/>
    <property type="match status" value="1"/>
</dbReference>
<evidence type="ECO:0000259" key="9">
    <source>
        <dbReference type="PROSITE" id="PS51188"/>
    </source>
</evidence>
<dbReference type="HAMAP" id="MF_01152">
    <property type="entry name" value="DnaJ"/>
    <property type="match status" value="1"/>
</dbReference>
<evidence type="ECO:0000313" key="10">
    <source>
        <dbReference type="EMBL" id="CAG8478438.1"/>
    </source>
</evidence>
<dbReference type="FunFam" id="2.60.260.20:FF:000005">
    <property type="entry name" value="Chaperone protein dnaJ 1, mitochondrial"/>
    <property type="match status" value="1"/>
</dbReference>
<evidence type="ECO:0000256" key="3">
    <source>
        <dbReference type="ARBA" id="ARBA00022771"/>
    </source>
</evidence>
<comment type="caution">
    <text evidence="10">The sequence shown here is derived from an EMBL/GenBank/DDBJ whole genome shotgun (WGS) entry which is preliminary data.</text>
</comment>
<dbReference type="GO" id="GO:0005737">
    <property type="term" value="C:cytoplasm"/>
    <property type="evidence" value="ECO:0007669"/>
    <property type="project" value="TreeGrafter"/>
</dbReference>
<dbReference type="InterPro" id="IPR036869">
    <property type="entry name" value="J_dom_sf"/>
</dbReference>
<sequence>MESQSQPITLICNNEFLYIEENFETRTTNFSLFHVFNLKGPINGISLSSIVIPTSLDKFYEFEVSEYDGTSFKVKILFVNQTHLDFVNLLRVAAEDLYFVSENGFSDWVPIDSITLRLIYPNANSVNLIGNLTEEQQIDEHNLIEESISPDYGDVEWLSRKLKEMALLFQSKSDMPADVLEGLFSSMFPRRVTTMNIIEGVGILISAMDHRLKYRLIRNIFKKLASLIKNNNLKSMLLENRFVPDFHFNIILNLWTLIESFKVINKTCEVLRDSDEKFKNILAVESSNFKTYLEHVDILILNILTILANEQYDLLQSRLSIFIKAIEDLMKLIELISVKCNEHLKEIESEEQVAKRKALLHLGIAAVEIIYGFSMYRSRSTVQRITEGAIFVANGFAFGKSFAAKQQFVEAINQQSNTLRRLHELHATFTQMSNQGKRIVLDLSGEEMSYQRETLIEEFVEFRIQCKNFACVLDERSFHATAILRQRKDYYELLGVDKKASQAEIKKAYYGLAKKYHPDTNKDPTAKEKFVQIQEAYDILCDEEKRAQYDQFGSSFAEGGPTGAGGFPSGANFEGFGGFGFNGHNDLFNQFFGGARGFGPGGRQSAEFGQPFVTGSDIEIGLSLSFMEAVKGVTKSIMVESIAKCKSCKGLGTKGNKKPDTCKACKGSGVIFLQVGSGFHMQSVCSECGGKGTRISVANQCQTCGGKGQVKERRTVSVPVPAGAEDGMRLRIPKQGDMPLGSEGTPGDLYVRLQVSPHKTFKRLGPHIHVDATVPFYTAMLGGYIHVPTIDGEVELKVPSGTQPEQQALLKKRGVTSIDSHYRGDQIVTFKVTLPKTLDPKQRELIEQFVSITEGTRSNEAKEGGDGFFKSTFGKIKDKLHHHEDTNNNKK</sequence>
<feature type="domain" description="J" evidence="8">
    <location>
        <begin position="489"/>
        <end position="553"/>
    </location>
</feature>
<dbReference type="InterPro" id="IPR018253">
    <property type="entry name" value="DnaJ_domain_CS"/>
</dbReference>
<keyword evidence="4 7" id="KW-0862">Zinc</keyword>
<dbReference type="CDD" id="cd10719">
    <property type="entry name" value="DnaJ_zf"/>
    <property type="match status" value="1"/>
</dbReference>
<dbReference type="InterPro" id="IPR008971">
    <property type="entry name" value="HSP40/DnaJ_pept-bd"/>
</dbReference>
<dbReference type="GO" id="GO:0005524">
    <property type="term" value="F:ATP binding"/>
    <property type="evidence" value="ECO:0007669"/>
    <property type="project" value="InterPro"/>
</dbReference>
<dbReference type="Gene3D" id="2.60.260.20">
    <property type="entry name" value="Urease metallochaperone UreE, N-terminal domain"/>
    <property type="match status" value="2"/>
</dbReference>
<dbReference type="PANTHER" id="PTHR43096">
    <property type="entry name" value="DNAJ HOMOLOG 1, MITOCHONDRIAL-RELATED"/>
    <property type="match status" value="1"/>
</dbReference>
<evidence type="ECO:0000256" key="5">
    <source>
        <dbReference type="ARBA" id="ARBA00023186"/>
    </source>
</evidence>
<dbReference type="FunFam" id="2.10.230.10:FF:000001">
    <property type="entry name" value="DnaJ subfamily A member 2"/>
    <property type="match status" value="1"/>
</dbReference>
<dbReference type="NCBIfam" id="NF008035">
    <property type="entry name" value="PRK10767.1"/>
    <property type="match status" value="1"/>
</dbReference>
<dbReference type="SUPFAM" id="SSF57938">
    <property type="entry name" value="DnaJ/Hsp40 cysteine-rich domain"/>
    <property type="match status" value="1"/>
</dbReference>
<dbReference type="CDD" id="cd10747">
    <property type="entry name" value="DnaJ_C"/>
    <property type="match status" value="1"/>
</dbReference>
<dbReference type="PANTHER" id="PTHR43096:SF52">
    <property type="entry name" value="DNAJ HOMOLOG 1, MITOCHONDRIAL-RELATED"/>
    <property type="match status" value="1"/>
</dbReference>
<dbReference type="PRINTS" id="PR00625">
    <property type="entry name" value="JDOMAIN"/>
</dbReference>
<evidence type="ECO:0000256" key="2">
    <source>
        <dbReference type="ARBA" id="ARBA00022737"/>
    </source>
</evidence>
<dbReference type="InterPro" id="IPR001305">
    <property type="entry name" value="HSP_DnaJ_Cys-rich_dom"/>
</dbReference>
<dbReference type="InterPro" id="IPR001623">
    <property type="entry name" value="DnaJ_domain"/>
</dbReference>
<feature type="domain" description="CR-type" evidence="9">
    <location>
        <begin position="632"/>
        <end position="713"/>
    </location>
</feature>
<evidence type="ECO:0000256" key="1">
    <source>
        <dbReference type="ARBA" id="ARBA00022723"/>
    </source>
</evidence>
<dbReference type="PROSITE" id="PS00636">
    <property type="entry name" value="DNAJ_1"/>
    <property type="match status" value="1"/>
</dbReference>
<accession>A0A9N8W5X0</accession>
<keyword evidence="1 7" id="KW-0479">Metal-binding</keyword>
<organism evidence="10 11">
    <name type="scientific">Funneliformis mosseae</name>
    <name type="common">Endomycorrhizal fungus</name>
    <name type="synonym">Glomus mosseae</name>
    <dbReference type="NCBI Taxonomy" id="27381"/>
    <lineage>
        <taxon>Eukaryota</taxon>
        <taxon>Fungi</taxon>
        <taxon>Fungi incertae sedis</taxon>
        <taxon>Mucoromycota</taxon>
        <taxon>Glomeromycotina</taxon>
        <taxon>Glomeromycetes</taxon>
        <taxon>Glomerales</taxon>
        <taxon>Glomeraceae</taxon>
        <taxon>Funneliformis</taxon>
    </lineage>
</organism>
<evidence type="ECO:0000256" key="7">
    <source>
        <dbReference type="PROSITE-ProRule" id="PRU00546"/>
    </source>
</evidence>
<feature type="zinc finger region" description="CR-type" evidence="7">
    <location>
        <begin position="632"/>
        <end position="713"/>
    </location>
</feature>
<dbReference type="SUPFAM" id="SSF49493">
    <property type="entry name" value="HSP40/DnaJ peptide-binding domain"/>
    <property type="match status" value="2"/>
</dbReference>
<dbReference type="SUPFAM" id="SSF46565">
    <property type="entry name" value="Chaperone J-domain"/>
    <property type="match status" value="1"/>
</dbReference>
<dbReference type="InterPro" id="IPR012724">
    <property type="entry name" value="DnaJ"/>
</dbReference>
<dbReference type="EMBL" id="CAJVPP010000394">
    <property type="protein sequence ID" value="CAG8478438.1"/>
    <property type="molecule type" value="Genomic_DNA"/>
</dbReference>
<dbReference type="GO" id="GO:0042026">
    <property type="term" value="P:protein refolding"/>
    <property type="evidence" value="ECO:0007669"/>
    <property type="project" value="TreeGrafter"/>
</dbReference>
<dbReference type="Proteomes" id="UP000789375">
    <property type="component" value="Unassembled WGS sequence"/>
</dbReference>